<evidence type="ECO:0000256" key="15">
    <source>
        <dbReference type="RuleBase" id="RU364117"/>
    </source>
</evidence>
<dbReference type="SUPFAM" id="SSF52540">
    <property type="entry name" value="P-loop containing nucleoside triphosphate hydrolases"/>
    <property type="match status" value="1"/>
</dbReference>
<evidence type="ECO:0000256" key="3">
    <source>
        <dbReference type="ARBA" id="ARBA00004123"/>
    </source>
</evidence>
<feature type="compositionally biased region" description="Polar residues" evidence="17">
    <location>
        <begin position="697"/>
        <end position="707"/>
    </location>
</feature>
<dbReference type="Pfam" id="PF00271">
    <property type="entry name" value="Helicase_C"/>
    <property type="match status" value="1"/>
</dbReference>
<organism evidence="20 21">
    <name type="scientific">Branchiostoma lanceolatum</name>
    <name type="common">Common lancelet</name>
    <name type="synonym">Amphioxus lanceolatum</name>
    <dbReference type="NCBI Taxonomy" id="7740"/>
    <lineage>
        <taxon>Eukaryota</taxon>
        <taxon>Metazoa</taxon>
        <taxon>Chordata</taxon>
        <taxon>Cephalochordata</taxon>
        <taxon>Leptocardii</taxon>
        <taxon>Amphioxiformes</taxon>
        <taxon>Branchiostomatidae</taxon>
        <taxon>Branchiostoma</taxon>
    </lineage>
</organism>
<comment type="cofactor">
    <cofactor evidence="2">
        <name>Mg(2+)</name>
        <dbReference type="ChEBI" id="CHEBI:18420"/>
    </cofactor>
</comment>
<dbReference type="GO" id="GO:0000724">
    <property type="term" value="P:double-strand break repair via homologous recombination"/>
    <property type="evidence" value="ECO:0007669"/>
    <property type="project" value="TreeGrafter"/>
</dbReference>
<evidence type="ECO:0000259" key="19">
    <source>
        <dbReference type="PROSITE" id="PS51194"/>
    </source>
</evidence>
<gene>
    <name evidence="20" type="primary">RECQL</name>
    <name evidence="20" type="ORF">BLAG_LOCUS642</name>
</gene>
<keyword evidence="8 15" id="KW-0347">Helicase</keyword>
<dbReference type="PANTHER" id="PTHR13710">
    <property type="entry name" value="DNA HELICASE RECQ FAMILY MEMBER"/>
    <property type="match status" value="1"/>
</dbReference>
<evidence type="ECO:0000256" key="11">
    <source>
        <dbReference type="ARBA" id="ARBA00023235"/>
    </source>
</evidence>
<dbReference type="InterPro" id="IPR014001">
    <property type="entry name" value="Helicase_ATP-bd"/>
</dbReference>
<evidence type="ECO:0000313" key="20">
    <source>
        <dbReference type="EMBL" id="CAH1228370.1"/>
    </source>
</evidence>
<evidence type="ECO:0000256" key="13">
    <source>
        <dbReference type="ARBA" id="ARBA00034617"/>
    </source>
</evidence>
<sequence length="762" mass="85639">MANVDELTSELVEVESEMEAVRLQMLQLKGRRAHLLSRKQQLEQQIERMQDSKAAVLREKDWSRTDFEWSARLQSLLGSVFKLSKFRPLQLHAMNASLSGHDTVLIMPTGAGKSLCFQLTALVSEGVTLVISPLVSLMEDQLISLQNLGIPAAILTASTPRAEVTQVLNSLIDKKSDLKMLYVTPEKVAKSKRFMAKVEKMHSVGRFARLVIDEIHCCSQWGHDFRPDYKSLGVLKRQYPNVPILGLTATATSYIVEDVKAILSMSSCLLFRASFNRHNLYYEVLRKPSSHGDVMEKLAQTINGRFRGQSGIIYVFSRREAEQVAGDLLKRGVRAGYYHADLDASYRSQIHRKWLANTIQVVVATIAFGMGIDKPDVRFVIHHSISKSMENFYQESGRAGRDDQPAYCILYYGFQDIFRQSTMVMTEQTGQQKLYGMVKYCHDVNRCRRAIIADHFDEGWDSTKCSGMCDVCDPTLVITTEEADITNLCKEVITVIQTATAKEQRLTGLKLGDSWLGKGDKRRTNHPMWLSREMGERVITHMLLEGYLREDYHFTPYSTISYLVPGPKSHRLMSGGLQVTLCIPNKRKKSRTSASASTATSGTSRDATLSTEHCGNKKKASNVASSTNIKPDKSDIEMRECFGFGQTSPTGPKSAQDKDCIVILDDEDDFVPDNVGPREVGSGDRIANFNTLSTSRIQLQNSASRMSVSRPGLVKKRRKSGSSDQHHRKKHFKRGDHKGSRKSHADDKTERSQTQHGDNSEY</sequence>
<dbReference type="PANTHER" id="PTHR13710:SF105">
    <property type="entry name" value="ATP-DEPENDENT DNA HELICASE Q1"/>
    <property type="match status" value="1"/>
</dbReference>
<evidence type="ECO:0000256" key="7">
    <source>
        <dbReference type="ARBA" id="ARBA00022801"/>
    </source>
</evidence>
<dbReference type="GO" id="GO:0005737">
    <property type="term" value="C:cytoplasm"/>
    <property type="evidence" value="ECO:0007669"/>
    <property type="project" value="TreeGrafter"/>
</dbReference>
<dbReference type="GO" id="GO:0003677">
    <property type="term" value="F:DNA binding"/>
    <property type="evidence" value="ECO:0007669"/>
    <property type="project" value="UniProtKB-KW"/>
</dbReference>
<feature type="compositionally biased region" description="Basic and acidic residues" evidence="17">
    <location>
        <begin position="743"/>
        <end position="753"/>
    </location>
</feature>
<dbReference type="Pfam" id="PF00270">
    <property type="entry name" value="DEAD"/>
    <property type="match status" value="1"/>
</dbReference>
<comment type="cofactor">
    <cofactor evidence="1">
        <name>Mn(2+)</name>
        <dbReference type="ChEBI" id="CHEBI:29035"/>
    </cofactor>
</comment>
<dbReference type="InterPro" id="IPR002464">
    <property type="entry name" value="DNA/RNA_helicase_DEAH_CS"/>
</dbReference>
<dbReference type="InterPro" id="IPR032284">
    <property type="entry name" value="RecQ_Zn-bd"/>
</dbReference>
<evidence type="ECO:0000259" key="18">
    <source>
        <dbReference type="PROSITE" id="PS51192"/>
    </source>
</evidence>
<dbReference type="AlphaFoldDB" id="A0A8J9VYA4"/>
<dbReference type="CDD" id="cd18794">
    <property type="entry name" value="SF2_C_RecQ"/>
    <property type="match status" value="1"/>
</dbReference>
<dbReference type="EMBL" id="OV696686">
    <property type="protein sequence ID" value="CAH1228370.1"/>
    <property type="molecule type" value="Genomic_DNA"/>
</dbReference>
<feature type="domain" description="Helicase C-terminal" evidence="19">
    <location>
        <begin position="294"/>
        <end position="445"/>
    </location>
</feature>
<dbReference type="Gene3D" id="3.40.50.300">
    <property type="entry name" value="P-loop containing nucleotide triphosphate hydrolases"/>
    <property type="match status" value="2"/>
</dbReference>
<keyword evidence="12 15" id="KW-0539">Nucleus</keyword>
<dbReference type="SMART" id="SM00487">
    <property type="entry name" value="DEXDc"/>
    <property type="match status" value="1"/>
</dbReference>
<dbReference type="GO" id="GO:0046872">
    <property type="term" value="F:metal ion binding"/>
    <property type="evidence" value="ECO:0007669"/>
    <property type="project" value="UniProtKB-KW"/>
</dbReference>
<evidence type="ECO:0000313" key="21">
    <source>
        <dbReference type="Proteomes" id="UP000838412"/>
    </source>
</evidence>
<keyword evidence="5" id="KW-0479">Metal-binding</keyword>
<evidence type="ECO:0000256" key="17">
    <source>
        <dbReference type="SAM" id="MobiDB-lite"/>
    </source>
</evidence>
<evidence type="ECO:0000256" key="16">
    <source>
        <dbReference type="SAM" id="Coils"/>
    </source>
</evidence>
<dbReference type="NCBIfam" id="TIGR00614">
    <property type="entry name" value="recQ_fam"/>
    <property type="match status" value="1"/>
</dbReference>
<keyword evidence="11" id="KW-0413">Isomerase</keyword>
<dbReference type="GO" id="GO:0016787">
    <property type="term" value="F:hydrolase activity"/>
    <property type="evidence" value="ECO:0007669"/>
    <property type="project" value="UniProtKB-KW"/>
</dbReference>
<accession>A0A8J9VYA4</accession>
<dbReference type="InterPro" id="IPR004589">
    <property type="entry name" value="DNA_helicase_ATP-dep_RecQ"/>
</dbReference>
<dbReference type="OrthoDB" id="10261556at2759"/>
<evidence type="ECO:0000256" key="9">
    <source>
        <dbReference type="ARBA" id="ARBA00022840"/>
    </source>
</evidence>
<feature type="compositionally biased region" description="Low complexity" evidence="17">
    <location>
        <begin position="592"/>
        <end position="605"/>
    </location>
</feature>
<dbReference type="PROSITE" id="PS00690">
    <property type="entry name" value="DEAH_ATP_HELICASE"/>
    <property type="match status" value="1"/>
</dbReference>
<dbReference type="GO" id="GO:0043138">
    <property type="term" value="F:3'-5' DNA helicase activity"/>
    <property type="evidence" value="ECO:0007669"/>
    <property type="project" value="UniProtKB-EC"/>
</dbReference>
<name>A0A8J9VYA4_BRALA</name>
<dbReference type="CDD" id="cd18015">
    <property type="entry name" value="DEXHc_RecQ1"/>
    <property type="match status" value="1"/>
</dbReference>
<dbReference type="InterPro" id="IPR027417">
    <property type="entry name" value="P-loop_NTPase"/>
</dbReference>
<dbReference type="InterPro" id="IPR011545">
    <property type="entry name" value="DEAD/DEAH_box_helicase_dom"/>
</dbReference>
<dbReference type="GO" id="GO:0005694">
    <property type="term" value="C:chromosome"/>
    <property type="evidence" value="ECO:0007669"/>
    <property type="project" value="TreeGrafter"/>
</dbReference>
<comment type="catalytic activity">
    <reaction evidence="13 15">
        <text>Couples ATP hydrolysis with the unwinding of duplex DNA by translocating in the 3'-5' direction.</text>
        <dbReference type="EC" id="5.6.2.4"/>
    </reaction>
</comment>
<dbReference type="Gene3D" id="1.10.10.10">
    <property type="entry name" value="Winged helix-like DNA-binding domain superfamily/Winged helix DNA-binding domain"/>
    <property type="match status" value="1"/>
</dbReference>
<dbReference type="InterPro" id="IPR036388">
    <property type="entry name" value="WH-like_DNA-bd_sf"/>
</dbReference>
<protein>
    <recommendedName>
        <fullName evidence="15">ATP-dependent DNA helicase</fullName>
        <ecNumber evidence="15">5.6.2.4</ecNumber>
    </recommendedName>
</protein>
<dbReference type="GO" id="GO:0005524">
    <property type="term" value="F:ATP binding"/>
    <property type="evidence" value="ECO:0007669"/>
    <property type="project" value="UniProtKB-KW"/>
</dbReference>
<evidence type="ECO:0000256" key="4">
    <source>
        <dbReference type="ARBA" id="ARBA00005446"/>
    </source>
</evidence>
<dbReference type="Proteomes" id="UP000838412">
    <property type="component" value="Chromosome 1"/>
</dbReference>
<dbReference type="FunFam" id="3.40.50.300:FF:004718">
    <property type="entry name" value="ATP-dependent DNA helicase"/>
    <property type="match status" value="1"/>
</dbReference>
<dbReference type="InterPro" id="IPR001650">
    <property type="entry name" value="Helicase_C-like"/>
</dbReference>
<dbReference type="SMART" id="SM00490">
    <property type="entry name" value="HELICc"/>
    <property type="match status" value="1"/>
</dbReference>
<feature type="domain" description="Helicase ATP-binding" evidence="18">
    <location>
        <begin position="94"/>
        <end position="269"/>
    </location>
</feature>
<dbReference type="FunFam" id="3.40.50.300:FF:000752">
    <property type="entry name" value="ATP-dependent DNA helicase"/>
    <property type="match status" value="1"/>
</dbReference>
<keyword evidence="21" id="KW-1185">Reference proteome</keyword>
<keyword evidence="6 15" id="KW-0547">Nucleotide-binding</keyword>
<comment type="similarity">
    <text evidence="4 15">Belongs to the helicase family. RecQ subfamily.</text>
</comment>
<evidence type="ECO:0000256" key="10">
    <source>
        <dbReference type="ARBA" id="ARBA00023125"/>
    </source>
</evidence>
<evidence type="ECO:0000256" key="5">
    <source>
        <dbReference type="ARBA" id="ARBA00022723"/>
    </source>
</evidence>
<evidence type="ECO:0000256" key="14">
    <source>
        <dbReference type="ARBA" id="ARBA00048778"/>
    </source>
</evidence>
<evidence type="ECO:0000256" key="12">
    <source>
        <dbReference type="ARBA" id="ARBA00023242"/>
    </source>
</evidence>
<reference evidence="20" key="1">
    <citation type="submission" date="2022-01" db="EMBL/GenBank/DDBJ databases">
        <authorList>
            <person name="Braso-Vives M."/>
        </authorList>
    </citation>
    <scope>NUCLEOTIDE SEQUENCE</scope>
</reference>
<keyword evidence="16" id="KW-0175">Coiled coil</keyword>
<feature type="region of interest" description="Disordered" evidence="17">
    <location>
        <begin position="588"/>
        <end position="632"/>
    </location>
</feature>
<dbReference type="EC" id="5.6.2.4" evidence="15"/>
<comment type="catalytic activity">
    <reaction evidence="14">
        <text>ATP + H2O = ADP + phosphate + H(+)</text>
        <dbReference type="Rhea" id="RHEA:13065"/>
        <dbReference type="ChEBI" id="CHEBI:15377"/>
        <dbReference type="ChEBI" id="CHEBI:15378"/>
        <dbReference type="ChEBI" id="CHEBI:30616"/>
        <dbReference type="ChEBI" id="CHEBI:43474"/>
        <dbReference type="ChEBI" id="CHEBI:456216"/>
    </reaction>
    <physiologicalReaction direction="left-to-right" evidence="14">
        <dbReference type="Rhea" id="RHEA:13066"/>
    </physiologicalReaction>
</comment>
<feature type="region of interest" description="Disordered" evidence="17">
    <location>
        <begin position="697"/>
        <end position="762"/>
    </location>
</feature>
<dbReference type="Pfam" id="PF16124">
    <property type="entry name" value="RecQ_Zn_bind"/>
    <property type="match status" value="1"/>
</dbReference>
<feature type="compositionally biased region" description="Basic residues" evidence="17">
    <location>
        <begin position="713"/>
        <end position="742"/>
    </location>
</feature>
<proteinExistence type="inferred from homology"/>
<dbReference type="PROSITE" id="PS51192">
    <property type="entry name" value="HELICASE_ATP_BIND_1"/>
    <property type="match status" value="1"/>
</dbReference>
<keyword evidence="7 15" id="KW-0378">Hydrolase</keyword>
<evidence type="ECO:0000256" key="1">
    <source>
        <dbReference type="ARBA" id="ARBA00001936"/>
    </source>
</evidence>
<feature type="coiled-coil region" evidence="16">
    <location>
        <begin position="4"/>
        <end position="59"/>
    </location>
</feature>
<dbReference type="PROSITE" id="PS51194">
    <property type="entry name" value="HELICASE_CTER"/>
    <property type="match status" value="1"/>
</dbReference>
<keyword evidence="10" id="KW-0238">DNA-binding</keyword>
<dbReference type="GO" id="GO:0005634">
    <property type="term" value="C:nucleus"/>
    <property type="evidence" value="ECO:0007669"/>
    <property type="project" value="UniProtKB-SubCell"/>
</dbReference>
<comment type="subcellular location">
    <subcellularLocation>
        <location evidence="3 15">Nucleus</location>
    </subcellularLocation>
</comment>
<evidence type="ECO:0000256" key="2">
    <source>
        <dbReference type="ARBA" id="ARBA00001946"/>
    </source>
</evidence>
<evidence type="ECO:0000256" key="6">
    <source>
        <dbReference type="ARBA" id="ARBA00022741"/>
    </source>
</evidence>
<evidence type="ECO:0000256" key="8">
    <source>
        <dbReference type="ARBA" id="ARBA00022806"/>
    </source>
</evidence>
<dbReference type="GO" id="GO:0009378">
    <property type="term" value="F:four-way junction helicase activity"/>
    <property type="evidence" value="ECO:0007669"/>
    <property type="project" value="TreeGrafter"/>
</dbReference>
<keyword evidence="9 15" id="KW-0067">ATP-binding</keyword>